<dbReference type="Gene3D" id="3.40.190.10">
    <property type="entry name" value="Periplasmic binding protein-like II"/>
    <property type="match status" value="2"/>
</dbReference>
<keyword evidence="6" id="KW-0479">Metal-binding</keyword>
<evidence type="ECO:0000256" key="9">
    <source>
        <dbReference type="ARBA" id="ARBA00023004"/>
    </source>
</evidence>
<dbReference type="SUPFAM" id="SSF53850">
    <property type="entry name" value="Periplasmic binding protein-like II"/>
    <property type="match status" value="1"/>
</dbReference>
<evidence type="ECO:0000313" key="14">
    <source>
        <dbReference type="EMBL" id="ARJ06503.1"/>
    </source>
</evidence>
<reference evidence="14 15" key="1">
    <citation type="submission" date="2017-04" db="EMBL/GenBank/DDBJ databases">
        <authorList>
            <person name="Afonso C.L."/>
            <person name="Miller P.J."/>
            <person name="Scott M.A."/>
            <person name="Spackman E."/>
            <person name="Goraichik I."/>
            <person name="Dimitrov K.M."/>
            <person name="Suarez D.L."/>
            <person name="Swayne D.E."/>
        </authorList>
    </citation>
    <scope>NUCLEOTIDE SEQUENCE [LARGE SCALE GENOMIC DNA]</scope>
    <source>
        <strain evidence="15">XA(T)</strain>
    </source>
</reference>
<dbReference type="STRING" id="1619308.B5808_15720"/>
<comment type="subunit">
    <text evidence="4">Homodimer.</text>
</comment>
<sequence>MWHLPLQPVPFTSRRTMTIRIPRRRAARATVLAAGLAAVLAAVAGCSSSSASDAPSTDGSSLTPLTLQTSWIPLVQFGGSYVADKEGYYNANGVDVDILPGGPDVDSMAAVASGQADIGMGNADTVARANEQGADLVIIAAGFQKNPLAILSSPDKPIKTPKDMEGKKIGVPSGDEAAQSALVDFNGLDASAITSVPVGFDVAPLVSGEVDGLWVFYTEQPIAYEENTGKEGVTMLTADYGLDVYAQVYAVQRSALEDDSKRTAIEGFLKGEIEGWQAYVKDPTEAVDLTVNDYAKDGGLTIEEQTKQAERQMDLLVTPETEEHGLLWISDDGIQKNLTTLKSLGITGADESLFDTSVLQDVYQGKNTIG</sequence>
<dbReference type="InterPro" id="IPR027939">
    <property type="entry name" value="NMT1/THI5"/>
</dbReference>
<evidence type="ECO:0000259" key="13">
    <source>
        <dbReference type="Pfam" id="PF09084"/>
    </source>
</evidence>
<keyword evidence="12" id="KW-0732">Signal</keyword>
<dbReference type="GO" id="GO:0046872">
    <property type="term" value="F:metal ion binding"/>
    <property type="evidence" value="ECO:0007669"/>
    <property type="project" value="UniProtKB-KW"/>
</dbReference>
<feature type="signal peptide" evidence="12">
    <location>
        <begin position="1"/>
        <end position="44"/>
    </location>
</feature>
<comment type="pathway">
    <text evidence="2">Cofactor biosynthesis; thiamine diphosphate biosynthesis.</text>
</comment>
<evidence type="ECO:0000256" key="2">
    <source>
        <dbReference type="ARBA" id="ARBA00004948"/>
    </source>
</evidence>
<gene>
    <name evidence="14" type="ORF">B5808_15720</name>
</gene>
<keyword evidence="8" id="KW-0784">Thiamine biosynthesis</keyword>
<organism evidence="14 15">
    <name type="scientific">Cnuibacter physcomitrellae</name>
    <dbReference type="NCBI Taxonomy" id="1619308"/>
    <lineage>
        <taxon>Bacteria</taxon>
        <taxon>Bacillati</taxon>
        <taxon>Actinomycetota</taxon>
        <taxon>Actinomycetes</taxon>
        <taxon>Micrococcales</taxon>
        <taxon>Microbacteriaceae</taxon>
        <taxon>Cnuibacter</taxon>
    </lineage>
</organism>
<dbReference type="PANTHER" id="PTHR31528">
    <property type="entry name" value="4-AMINO-5-HYDROXYMETHYL-2-METHYLPYRIMIDINE PHOSPHATE SYNTHASE THI11-RELATED"/>
    <property type="match status" value="1"/>
</dbReference>
<dbReference type="Pfam" id="PF09084">
    <property type="entry name" value="NMT1"/>
    <property type="match status" value="1"/>
</dbReference>
<dbReference type="Proteomes" id="UP000192775">
    <property type="component" value="Chromosome"/>
</dbReference>
<feature type="domain" description="SsuA/THI5-like" evidence="13">
    <location>
        <begin position="76"/>
        <end position="286"/>
    </location>
</feature>
<feature type="chain" id="PRO_5038436352" description="Thiamine pyrimidine synthase" evidence="12">
    <location>
        <begin position="45"/>
        <end position="370"/>
    </location>
</feature>
<dbReference type="GO" id="GO:0016740">
    <property type="term" value="F:transferase activity"/>
    <property type="evidence" value="ECO:0007669"/>
    <property type="project" value="UniProtKB-KW"/>
</dbReference>
<dbReference type="GO" id="GO:0009228">
    <property type="term" value="P:thiamine biosynthetic process"/>
    <property type="evidence" value="ECO:0007669"/>
    <property type="project" value="UniProtKB-KW"/>
</dbReference>
<evidence type="ECO:0000256" key="8">
    <source>
        <dbReference type="ARBA" id="ARBA00022977"/>
    </source>
</evidence>
<dbReference type="AlphaFoldDB" id="A0A1X9LMT9"/>
<keyword evidence="7" id="KW-0663">Pyridoxal phosphate</keyword>
<evidence type="ECO:0000256" key="11">
    <source>
        <dbReference type="ARBA" id="ARBA00048179"/>
    </source>
</evidence>
<dbReference type="InterPro" id="IPR015168">
    <property type="entry name" value="SsuA/THI5"/>
</dbReference>
<dbReference type="EMBL" id="CP020715">
    <property type="protein sequence ID" value="ARJ06503.1"/>
    <property type="molecule type" value="Genomic_DNA"/>
</dbReference>
<evidence type="ECO:0000256" key="10">
    <source>
        <dbReference type="ARBA" id="ARBA00033171"/>
    </source>
</evidence>
<evidence type="ECO:0000256" key="4">
    <source>
        <dbReference type="ARBA" id="ARBA00011738"/>
    </source>
</evidence>
<proteinExistence type="inferred from homology"/>
<evidence type="ECO:0000256" key="5">
    <source>
        <dbReference type="ARBA" id="ARBA00022679"/>
    </source>
</evidence>
<name>A0A1X9LMT9_9MICO</name>
<dbReference type="KEGG" id="cphy:B5808_15720"/>
<evidence type="ECO:0000256" key="3">
    <source>
        <dbReference type="ARBA" id="ARBA00009406"/>
    </source>
</evidence>
<keyword evidence="9" id="KW-0408">Iron</keyword>
<evidence type="ECO:0000256" key="1">
    <source>
        <dbReference type="ARBA" id="ARBA00003469"/>
    </source>
</evidence>
<keyword evidence="5" id="KW-0808">Transferase</keyword>
<dbReference type="PANTHER" id="PTHR31528:SF1">
    <property type="entry name" value="4-AMINO-5-HYDROXYMETHYL-2-METHYLPYRIMIDINE PHOSPHATE SYNTHASE THI11-RELATED"/>
    <property type="match status" value="1"/>
</dbReference>
<accession>A0A1X9LMT9</accession>
<comment type="similarity">
    <text evidence="3">Belongs to the NMT1/THI5 family.</text>
</comment>
<evidence type="ECO:0000256" key="7">
    <source>
        <dbReference type="ARBA" id="ARBA00022898"/>
    </source>
</evidence>
<comment type="catalytic activity">
    <reaction evidence="11">
        <text>N(6)-(pyridoxal phosphate)-L-lysyl-[4-amino-5-hydroxymethyl-2-methylpyrimidine phosphate synthase] + L-histidyl-[4-amino-5-hydroxymethyl-2-methylpyrimidine phosphate synthase] + 2 Fe(3+) + 4 H2O = L-lysyl-[4-amino-5-hydroxymethyl-2-methylpyrimidine phosphate synthase] + (2S)-2-amino-5-hydroxy-4-oxopentanoyl-[4-amino-5-hydroxymethyl-2-methylpyrimidine phosphate synthase] + 4-amino-2-methyl-5-(phosphooxymethyl)pyrimidine + 3-oxopropanoate + 2 Fe(2+) + 2 H(+)</text>
        <dbReference type="Rhea" id="RHEA:65756"/>
        <dbReference type="Rhea" id="RHEA-COMP:16892"/>
        <dbReference type="Rhea" id="RHEA-COMP:16893"/>
        <dbReference type="Rhea" id="RHEA-COMP:16894"/>
        <dbReference type="Rhea" id="RHEA-COMP:16895"/>
        <dbReference type="ChEBI" id="CHEBI:15377"/>
        <dbReference type="ChEBI" id="CHEBI:15378"/>
        <dbReference type="ChEBI" id="CHEBI:29033"/>
        <dbReference type="ChEBI" id="CHEBI:29034"/>
        <dbReference type="ChEBI" id="CHEBI:29969"/>
        <dbReference type="ChEBI" id="CHEBI:29979"/>
        <dbReference type="ChEBI" id="CHEBI:33190"/>
        <dbReference type="ChEBI" id="CHEBI:58354"/>
        <dbReference type="ChEBI" id="CHEBI:143915"/>
        <dbReference type="ChEBI" id="CHEBI:157692"/>
    </reaction>
    <physiologicalReaction direction="left-to-right" evidence="11">
        <dbReference type="Rhea" id="RHEA:65757"/>
    </physiologicalReaction>
</comment>
<comment type="function">
    <text evidence="1">Responsible for the formation of the pyrimidine heterocycle in the thiamine biosynthesis pathway. Catalyzes the formation of hydroxymethylpyrimidine phosphate (HMP-P) from histidine and pyridoxal phosphate (PLP). The protein uses PLP and the active site histidine to form HMP-P, generating an inactive enzyme. The enzyme can only undergo a single turnover, which suggests it is a suicide enzyme.</text>
</comment>
<evidence type="ECO:0000256" key="12">
    <source>
        <dbReference type="SAM" id="SignalP"/>
    </source>
</evidence>
<evidence type="ECO:0000313" key="15">
    <source>
        <dbReference type="Proteomes" id="UP000192775"/>
    </source>
</evidence>
<keyword evidence="15" id="KW-1185">Reference proteome</keyword>
<protein>
    <recommendedName>
        <fullName evidence="10">Thiamine pyrimidine synthase</fullName>
    </recommendedName>
</protein>
<evidence type="ECO:0000256" key="6">
    <source>
        <dbReference type="ARBA" id="ARBA00022723"/>
    </source>
</evidence>